<gene>
    <name evidence="1" type="ORF">SPARVUS_LOCUS7844315</name>
</gene>
<comment type="caution">
    <text evidence="1">The sequence shown here is derived from an EMBL/GenBank/DDBJ whole genome shotgun (WGS) entry which is preliminary data.</text>
</comment>
<evidence type="ECO:0000313" key="1">
    <source>
        <dbReference type="EMBL" id="CAI9573905.1"/>
    </source>
</evidence>
<organism evidence="1 2">
    <name type="scientific">Staurois parvus</name>
    <dbReference type="NCBI Taxonomy" id="386267"/>
    <lineage>
        <taxon>Eukaryota</taxon>
        <taxon>Metazoa</taxon>
        <taxon>Chordata</taxon>
        <taxon>Craniata</taxon>
        <taxon>Vertebrata</taxon>
        <taxon>Euteleostomi</taxon>
        <taxon>Amphibia</taxon>
        <taxon>Batrachia</taxon>
        <taxon>Anura</taxon>
        <taxon>Neobatrachia</taxon>
        <taxon>Ranoidea</taxon>
        <taxon>Ranidae</taxon>
        <taxon>Staurois</taxon>
    </lineage>
</organism>
<reference evidence="1" key="1">
    <citation type="submission" date="2023-05" db="EMBL/GenBank/DDBJ databases">
        <authorList>
            <person name="Stuckert A."/>
        </authorList>
    </citation>
    <scope>NUCLEOTIDE SEQUENCE</scope>
</reference>
<evidence type="ECO:0000313" key="2">
    <source>
        <dbReference type="Proteomes" id="UP001162483"/>
    </source>
</evidence>
<protein>
    <submittedName>
        <fullName evidence="1">Uncharacterized protein</fullName>
    </submittedName>
</protein>
<dbReference type="Proteomes" id="UP001162483">
    <property type="component" value="Unassembled WGS sequence"/>
</dbReference>
<dbReference type="EMBL" id="CATNWA010014608">
    <property type="protein sequence ID" value="CAI9573905.1"/>
    <property type="molecule type" value="Genomic_DNA"/>
</dbReference>
<sequence length="70" mass="8467">MHSPKKKKSLTMHTKLSMCRVTPHNMSYQEIRGRHWKKGRIRVVKMKHNFYTMQRNNPLDSTVSITNMFY</sequence>
<accession>A0ABN9DMQ6</accession>
<proteinExistence type="predicted"/>
<keyword evidence="2" id="KW-1185">Reference proteome</keyword>
<name>A0ABN9DMQ6_9NEOB</name>